<dbReference type="Proteomes" id="UP000827872">
    <property type="component" value="Linkage Group LG02"/>
</dbReference>
<comment type="caution">
    <text evidence="1">The sequence shown here is derived from an EMBL/GenBank/DDBJ whole genome shotgun (WGS) entry which is preliminary data.</text>
</comment>
<gene>
    <name evidence="1" type="ORF">K3G42_029337</name>
</gene>
<evidence type="ECO:0000313" key="2">
    <source>
        <dbReference type="Proteomes" id="UP000827872"/>
    </source>
</evidence>
<proteinExistence type="predicted"/>
<sequence>MGEPGGPVREPAPLLQGAVRLLLLACLAGLLLCLWWARRRGARRAKGPPGPAGWPLLGNVLQLGRLPHLTFCELARRYGDVFGLRLGVRAVVVLNGEAAIRRALVQRGGLFAGRPDFPSFRLVSGGRSVAFGRYTERWRAQRRVAQATLRAFSTAAGAGAPSKRLLEQHVAAEAQELIDGLVARSRGGAFADPAPLLTVANANVMCALCFGQRYGHDDAEFRALLGRNDRFGQTVAAGSLVDVLPWLQAFPNPVRRVFRDFQALNRELHDFVRAKVAQHRRTFLPGASPRHISDAILERMEHGPGAQQQGLAGDYVEGTLTDLFGAGQDTTSTALAWVLLLLLKHPALRRQLQQDLDRVVGRARLPTADDRAALPRLEAFLYETLRYSSFVPLTIPHATTADVLLDGFHIPKDTVVFVNQWSVNHDRLRWKDPHVFDPARFLDARQETLDRDLACRVLVFSLGQRRCIGDQLAKLQLFLFTAILLHQCEVEANPAEQLTMDCEHGLALKPRPYTVAVRRRGGPPQAPRGEERPAGVAGGPS</sequence>
<keyword evidence="2" id="KW-1185">Reference proteome</keyword>
<organism evidence="1 2">
    <name type="scientific">Sphaerodactylus townsendi</name>
    <dbReference type="NCBI Taxonomy" id="933632"/>
    <lineage>
        <taxon>Eukaryota</taxon>
        <taxon>Metazoa</taxon>
        <taxon>Chordata</taxon>
        <taxon>Craniata</taxon>
        <taxon>Vertebrata</taxon>
        <taxon>Euteleostomi</taxon>
        <taxon>Lepidosauria</taxon>
        <taxon>Squamata</taxon>
        <taxon>Bifurcata</taxon>
        <taxon>Gekkota</taxon>
        <taxon>Sphaerodactylidae</taxon>
        <taxon>Sphaerodactylus</taxon>
    </lineage>
</organism>
<evidence type="ECO:0000313" key="1">
    <source>
        <dbReference type="EMBL" id="KAH8014469.1"/>
    </source>
</evidence>
<accession>A0ACB8G4L1</accession>
<reference evidence="1" key="1">
    <citation type="submission" date="2021-08" db="EMBL/GenBank/DDBJ databases">
        <title>The first chromosome-level gecko genome reveals the dynamic sex chromosomes of Neotropical dwarf geckos (Sphaerodactylidae: Sphaerodactylus).</title>
        <authorList>
            <person name="Pinto B.J."/>
            <person name="Keating S.E."/>
            <person name="Gamble T."/>
        </authorList>
    </citation>
    <scope>NUCLEOTIDE SEQUENCE</scope>
    <source>
        <strain evidence="1">TG3544</strain>
    </source>
</reference>
<name>A0ACB8G4L1_9SAUR</name>
<protein>
    <submittedName>
        <fullName evidence="1">Uncharacterized protein</fullName>
    </submittedName>
</protein>
<dbReference type="EMBL" id="CM037615">
    <property type="protein sequence ID" value="KAH8014469.1"/>
    <property type="molecule type" value="Genomic_DNA"/>
</dbReference>